<keyword evidence="2" id="KW-1185">Reference proteome</keyword>
<reference evidence="2" key="1">
    <citation type="journal article" date="2015" name="Nat. Genet.">
        <title>The genome and transcriptome of the zoonotic hookworm Ancylostoma ceylanicum identify infection-specific gene families.</title>
        <authorList>
            <person name="Schwarz E.M."/>
            <person name="Hu Y."/>
            <person name="Antoshechkin I."/>
            <person name="Miller M.M."/>
            <person name="Sternberg P.W."/>
            <person name="Aroian R.V."/>
        </authorList>
    </citation>
    <scope>NUCLEOTIDE SEQUENCE</scope>
    <source>
        <strain evidence="2">HY135</strain>
    </source>
</reference>
<evidence type="ECO:0000313" key="2">
    <source>
        <dbReference type="Proteomes" id="UP000024635"/>
    </source>
</evidence>
<organism evidence="1 2">
    <name type="scientific">Ancylostoma ceylanicum</name>
    <dbReference type="NCBI Taxonomy" id="53326"/>
    <lineage>
        <taxon>Eukaryota</taxon>
        <taxon>Metazoa</taxon>
        <taxon>Ecdysozoa</taxon>
        <taxon>Nematoda</taxon>
        <taxon>Chromadorea</taxon>
        <taxon>Rhabditida</taxon>
        <taxon>Rhabditina</taxon>
        <taxon>Rhabditomorpha</taxon>
        <taxon>Strongyloidea</taxon>
        <taxon>Ancylostomatidae</taxon>
        <taxon>Ancylostomatinae</taxon>
        <taxon>Ancylostoma</taxon>
    </lineage>
</organism>
<dbReference type="OrthoDB" id="5796027at2759"/>
<sequence>MLVAKHWQINFTTLALQMPPATRIPGPWICNVLERYGRKLGRIRLVKFLLQSATEFTFTEMTAVNWFKE</sequence>
<evidence type="ECO:0000313" key="1">
    <source>
        <dbReference type="EMBL" id="EYC18419.1"/>
    </source>
</evidence>
<comment type="caution">
    <text evidence="1">The sequence shown here is derived from an EMBL/GenBank/DDBJ whole genome shotgun (WGS) entry which is preliminary data.</text>
</comment>
<gene>
    <name evidence="1" type="primary">Acey_s0027.g1510</name>
    <name evidence="1" type="ORF">Y032_0027g1510</name>
</gene>
<dbReference type="AlphaFoldDB" id="A0A016USL3"/>
<dbReference type="EMBL" id="JARK01001363">
    <property type="protein sequence ID" value="EYC18419.1"/>
    <property type="molecule type" value="Genomic_DNA"/>
</dbReference>
<name>A0A016USL3_9BILA</name>
<accession>A0A016USL3</accession>
<dbReference type="Proteomes" id="UP000024635">
    <property type="component" value="Unassembled WGS sequence"/>
</dbReference>
<protein>
    <submittedName>
        <fullName evidence="1">Uncharacterized protein</fullName>
    </submittedName>
</protein>
<proteinExistence type="predicted"/>